<dbReference type="GO" id="GO:0008614">
    <property type="term" value="P:pyridoxine metabolic process"/>
    <property type="evidence" value="ECO:0007669"/>
    <property type="project" value="TreeGrafter"/>
</dbReference>
<evidence type="ECO:0000256" key="10">
    <source>
        <dbReference type="HAMAP-Rule" id="MF_01615"/>
    </source>
</evidence>
<proteinExistence type="inferred from homology"/>
<dbReference type="EMBL" id="CP159218">
    <property type="protein sequence ID" value="XCG64781.1"/>
    <property type="molecule type" value="Genomic_DNA"/>
</dbReference>
<evidence type="ECO:0000256" key="8">
    <source>
        <dbReference type="ARBA" id="ARBA00054599"/>
    </source>
</evidence>
<organism evidence="13">
    <name type="scientific">Nakamurella sp. A5-74</name>
    <dbReference type="NCBI Taxonomy" id="3158264"/>
    <lineage>
        <taxon>Bacteria</taxon>
        <taxon>Bacillati</taxon>
        <taxon>Actinomycetota</taxon>
        <taxon>Actinomycetes</taxon>
        <taxon>Nakamurellales</taxon>
        <taxon>Nakamurellaceae</taxon>
        <taxon>Nakamurella</taxon>
    </lineage>
</organism>
<evidence type="ECO:0000256" key="3">
    <source>
        <dbReference type="ARBA" id="ARBA00022898"/>
    </source>
</evidence>
<gene>
    <name evidence="10 13" type="primary">pdxT</name>
    <name evidence="13" type="ORF">ABLG96_05555</name>
</gene>
<dbReference type="EC" id="4.3.3.6" evidence="10"/>
<sequence>MNLQHSVGRRPRVGVLALQGGVAEHVRMLESAGAQAVLVRRPAHLTDLDGIVLPGGESSTIDRLLRLFGLADPLRALITGGLPTLATCAGMVLLAEAIQDPAPDQQSLGILPITVQRNAFGAQVVSEEALVETVDGPVRAAFIRAPIVIEVGRDVEVTARHRGRIVGVRRADVTAISFHPELTGDPTLHAQLVSRCRTRDDVAAPVVAVSDRR</sequence>
<evidence type="ECO:0000256" key="2">
    <source>
        <dbReference type="ARBA" id="ARBA00022801"/>
    </source>
</evidence>
<dbReference type="PANTHER" id="PTHR31559">
    <property type="entry name" value="PYRIDOXAL 5'-PHOSPHATE SYNTHASE SUBUNIT SNO"/>
    <property type="match status" value="1"/>
</dbReference>
<comment type="similarity">
    <text evidence="1 10">Belongs to the glutaminase PdxT/SNO family.</text>
</comment>
<feature type="binding site" evidence="10 12">
    <location>
        <begin position="56"/>
        <end position="58"/>
    </location>
    <ligand>
        <name>L-glutamine</name>
        <dbReference type="ChEBI" id="CHEBI:58359"/>
    </ligand>
</feature>
<keyword evidence="2 10" id="KW-0378">Hydrolase</keyword>
<evidence type="ECO:0000256" key="11">
    <source>
        <dbReference type="PIRSR" id="PIRSR005639-1"/>
    </source>
</evidence>
<dbReference type="GO" id="GO:0006543">
    <property type="term" value="P:L-glutamine catabolic process"/>
    <property type="evidence" value="ECO:0007669"/>
    <property type="project" value="UniProtKB-UniRule"/>
</dbReference>
<comment type="function">
    <text evidence="8 10">Catalyzes the hydrolysis of glutamine to glutamate and ammonia as part of the biosynthesis of pyridoxal 5'-phosphate. The resulting ammonia molecule is channeled to the active site of PdxS.</text>
</comment>
<dbReference type="EC" id="3.5.1.2" evidence="10"/>
<evidence type="ECO:0000256" key="6">
    <source>
        <dbReference type="ARBA" id="ARBA00047992"/>
    </source>
</evidence>
<feature type="active site" description="Nucleophile" evidence="10 11">
    <location>
        <position position="88"/>
    </location>
</feature>
<dbReference type="GO" id="GO:0036381">
    <property type="term" value="F:pyridoxal 5'-phosphate synthase (glutamine hydrolysing) activity"/>
    <property type="evidence" value="ECO:0007669"/>
    <property type="project" value="UniProtKB-UniRule"/>
</dbReference>
<name>A0AAU8DRE2_9ACTN</name>
<dbReference type="GO" id="GO:0004359">
    <property type="term" value="F:glutaminase activity"/>
    <property type="evidence" value="ECO:0007669"/>
    <property type="project" value="UniProtKB-UniRule"/>
</dbReference>
<feature type="active site" description="Charge relay system" evidence="10 11">
    <location>
        <position position="181"/>
    </location>
</feature>
<dbReference type="RefSeq" id="WP_353650393.1">
    <property type="nucleotide sequence ID" value="NZ_CP159218.1"/>
</dbReference>
<comment type="subunit">
    <text evidence="9 10">In the presence of PdxS, forms a dodecamer of heterodimers. Only shows activity in the heterodimer.</text>
</comment>
<dbReference type="InterPro" id="IPR029062">
    <property type="entry name" value="Class_I_gatase-like"/>
</dbReference>
<dbReference type="InterPro" id="IPR002161">
    <property type="entry name" value="PdxT/SNO"/>
</dbReference>
<dbReference type="PROSITE" id="PS01236">
    <property type="entry name" value="PDXT_SNO_1"/>
    <property type="match status" value="1"/>
</dbReference>
<reference evidence="13" key="1">
    <citation type="submission" date="2024-05" db="EMBL/GenBank/DDBJ databases">
        <authorList>
            <person name="Cai S.Y."/>
            <person name="Jin L.M."/>
            <person name="Li H.R."/>
        </authorList>
    </citation>
    <scope>NUCLEOTIDE SEQUENCE</scope>
    <source>
        <strain evidence="13">A5-74</strain>
    </source>
</reference>
<dbReference type="Gene3D" id="3.40.50.880">
    <property type="match status" value="1"/>
</dbReference>
<feature type="active site" description="Charge relay system" evidence="10 11">
    <location>
        <position position="179"/>
    </location>
</feature>
<dbReference type="GO" id="GO:1903600">
    <property type="term" value="C:glutaminase complex"/>
    <property type="evidence" value="ECO:0007669"/>
    <property type="project" value="TreeGrafter"/>
</dbReference>
<feature type="binding site" evidence="10 12">
    <location>
        <position position="117"/>
    </location>
    <ligand>
        <name>L-glutamine</name>
        <dbReference type="ChEBI" id="CHEBI:58359"/>
    </ligand>
</feature>
<dbReference type="PROSITE" id="PS51273">
    <property type="entry name" value="GATASE_TYPE_1"/>
    <property type="match status" value="1"/>
</dbReference>
<keyword evidence="3 10" id="KW-0663">Pyridoxal phosphate</keyword>
<dbReference type="HAMAP" id="MF_01615">
    <property type="entry name" value="PdxT"/>
    <property type="match status" value="1"/>
</dbReference>
<protein>
    <recommendedName>
        <fullName evidence="10">Pyridoxal 5'-phosphate synthase subunit PdxT</fullName>
        <ecNumber evidence="10">4.3.3.6</ecNumber>
    </recommendedName>
    <alternativeName>
        <fullName evidence="10">Pdx2</fullName>
    </alternativeName>
    <alternativeName>
        <fullName evidence="10">Pyridoxal 5'-phosphate synthase glutaminase subunit</fullName>
        <ecNumber evidence="10">3.5.1.2</ecNumber>
    </alternativeName>
</protein>
<feature type="binding site" evidence="10 12">
    <location>
        <begin position="143"/>
        <end position="144"/>
    </location>
    <ligand>
        <name>L-glutamine</name>
        <dbReference type="ChEBI" id="CHEBI:58359"/>
    </ligand>
</feature>
<dbReference type="CDD" id="cd01749">
    <property type="entry name" value="GATase1_PB"/>
    <property type="match status" value="1"/>
</dbReference>
<evidence type="ECO:0000256" key="9">
    <source>
        <dbReference type="ARBA" id="ARBA00064749"/>
    </source>
</evidence>
<dbReference type="Pfam" id="PF01174">
    <property type="entry name" value="SNO"/>
    <property type="match status" value="1"/>
</dbReference>
<evidence type="ECO:0000256" key="7">
    <source>
        <dbReference type="ARBA" id="ARBA00049534"/>
    </source>
</evidence>
<dbReference type="SUPFAM" id="SSF52317">
    <property type="entry name" value="Class I glutamine amidotransferase-like"/>
    <property type="match status" value="1"/>
</dbReference>
<dbReference type="InterPro" id="IPR021196">
    <property type="entry name" value="PdxT/SNO_CS"/>
</dbReference>
<evidence type="ECO:0000256" key="5">
    <source>
        <dbReference type="ARBA" id="ARBA00023239"/>
    </source>
</evidence>
<dbReference type="PIRSF" id="PIRSF005639">
    <property type="entry name" value="Glut_amidoT_SNO"/>
    <property type="match status" value="1"/>
</dbReference>
<dbReference type="PROSITE" id="PS51130">
    <property type="entry name" value="PDXT_SNO_2"/>
    <property type="match status" value="1"/>
</dbReference>
<comment type="pathway">
    <text evidence="10">Cofactor biosynthesis; pyridoxal 5'-phosphate biosynthesis.</text>
</comment>
<keyword evidence="4 10" id="KW-0315">Glutamine amidotransferase</keyword>
<dbReference type="FunFam" id="3.40.50.880:FF:000010">
    <property type="entry name" value="uncharacterized protein LOC100176842 isoform X2"/>
    <property type="match status" value="1"/>
</dbReference>
<accession>A0AAU8DRE2</accession>
<comment type="catalytic activity">
    <reaction evidence="7 10">
        <text>L-glutamine + H2O = L-glutamate + NH4(+)</text>
        <dbReference type="Rhea" id="RHEA:15889"/>
        <dbReference type="ChEBI" id="CHEBI:15377"/>
        <dbReference type="ChEBI" id="CHEBI:28938"/>
        <dbReference type="ChEBI" id="CHEBI:29985"/>
        <dbReference type="ChEBI" id="CHEBI:58359"/>
        <dbReference type="EC" id="3.5.1.2"/>
    </reaction>
</comment>
<evidence type="ECO:0000256" key="12">
    <source>
        <dbReference type="PIRSR" id="PIRSR005639-2"/>
    </source>
</evidence>
<dbReference type="PROSITE" id="PS51274">
    <property type="entry name" value="GATASE_COBBQ"/>
    <property type="match status" value="1"/>
</dbReference>
<evidence type="ECO:0000313" key="13">
    <source>
        <dbReference type="EMBL" id="XCG64781.1"/>
    </source>
</evidence>
<evidence type="ECO:0000256" key="4">
    <source>
        <dbReference type="ARBA" id="ARBA00022962"/>
    </source>
</evidence>
<dbReference type="AlphaFoldDB" id="A0AAU8DRE2"/>
<keyword evidence="5 10" id="KW-0456">Lyase</keyword>
<evidence type="ECO:0000256" key="1">
    <source>
        <dbReference type="ARBA" id="ARBA00008345"/>
    </source>
</evidence>
<dbReference type="NCBIfam" id="TIGR03800">
    <property type="entry name" value="PLP_synth_Pdx2"/>
    <property type="match status" value="1"/>
</dbReference>
<dbReference type="GO" id="GO:0042823">
    <property type="term" value="P:pyridoxal phosphate biosynthetic process"/>
    <property type="evidence" value="ECO:0007669"/>
    <property type="project" value="UniProtKB-UniRule"/>
</dbReference>
<dbReference type="PANTHER" id="PTHR31559:SF0">
    <property type="entry name" value="PYRIDOXAL 5'-PHOSPHATE SYNTHASE SUBUNIT SNO1-RELATED"/>
    <property type="match status" value="1"/>
</dbReference>
<dbReference type="GO" id="GO:0005829">
    <property type="term" value="C:cytosol"/>
    <property type="evidence" value="ECO:0007669"/>
    <property type="project" value="TreeGrafter"/>
</dbReference>
<comment type="catalytic activity">
    <reaction evidence="6 10">
        <text>aldehydo-D-ribose 5-phosphate + D-glyceraldehyde 3-phosphate + L-glutamine = pyridoxal 5'-phosphate + L-glutamate + phosphate + 3 H2O + H(+)</text>
        <dbReference type="Rhea" id="RHEA:31507"/>
        <dbReference type="ChEBI" id="CHEBI:15377"/>
        <dbReference type="ChEBI" id="CHEBI:15378"/>
        <dbReference type="ChEBI" id="CHEBI:29985"/>
        <dbReference type="ChEBI" id="CHEBI:43474"/>
        <dbReference type="ChEBI" id="CHEBI:58273"/>
        <dbReference type="ChEBI" id="CHEBI:58359"/>
        <dbReference type="ChEBI" id="CHEBI:59776"/>
        <dbReference type="ChEBI" id="CHEBI:597326"/>
        <dbReference type="EC" id="4.3.3.6"/>
    </reaction>
</comment>